<keyword evidence="4" id="KW-1185">Reference proteome</keyword>
<accession>A0A1B1UR08</accession>
<protein>
    <recommendedName>
        <fullName evidence="2">Activator of Hsp90 ATPase homologue 1/2-like C-terminal domain-containing protein</fullName>
    </recommendedName>
</protein>
<evidence type="ECO:0000256" key="1">
    <source>
        <dbReference type="ARBA" id="ARBA00006817"/>
    </source>
</evidence>
<feature type="domain" description="Activator of Hsp90 ATPase homologue 1/2-like C-terminal" evidence="2">
    <location>
        <begin position="22"/>
        <end position="153"/>
    </location>
</feature>
<evidence type="ECO:0000259" key="2">
    <source>
        <dbReference type="Pfam" id="PF08327"/>
    </source>
</evidence>
<gene>
    <name evidence="3" type="ORF">LMTR13_01410</name>
</gene>
<dbReference type="KEGG" id="bic:LMTR13_01410"/>
<dbReference type="Proteomes" id="UP000092839">
    <property type="component" value="Chromosome"/>
</dbReference>
<sequence length="159" mass="17517">MSKLTLKTEGDTHVVVTRRFAATPEAVFRAHTEPALIQKWLLGPEGWTMPVCVNEARPGGKIRYEWSDGKGGGFHLTGEFIEVVPFSRLVHVERMHLPDPTPDNHVETNFAPDGAGTLMTMRMTLPDAATRTTMLSSGMEQGMEASYVRLDALSVPARP</sequence>
<organism evidence="3 4">
    <name type="scientific">Bradyrhizobium icense</name>
    <dbReference type="NCBI Taxonomy" id="1274631"/>
    <lineage>
        <taxon>Bacteria</taxon>
        <taxon>Pseudomonadati</taxon>
        <taxon>Pseudomonadota</taxon>
        <taxon>Alphaproteobacteria</taxon>
        <taxon>Hyphomicrobiales</taxon>
        <taxon>Nitrobacteraceae</taxon>
        <taxon>Bradyrhizobium</taxon>
    </lineage>
</organism>
<dbReference type="InterPro" id="IPR013538">
    <property type="entry name" value="ASHA1/2-like_C"/>
</dbReference>
<comment type="similarity">
    <text evidence="1">Belongs to the AHA1 family.</text>
</comment>
<proteinExistence type="inferred from homology"/>
<dbReference type="Gene3D" id="3.30.530.20">
    <property type="match status" value="1"/>
</dbReference>
<reference evidence="3 4" key="1">
    <citation type="submission" date="2016-07" db="EMBL/GenBank/DDBJ databases">
        <title>Complete genome sequence of Bradyrhizobium icense LMTR 13T, a potential inoculant strain isolated from lima bean (Phaseolus lunatus) in Peru.</title>
        <authorList>
            <person name="Ormeno-Orrillo E."/>
            <person name="Duran D."/>
            <person name="Rogel M.A."/>
            <person name="Rey L."/>
            <person name="Imperial J."/>
            <person name="Ruiz-Argueso T."/>
            <person name="Martinez-Romero E."/>
        </authorList>
    </citation>
    <scope>NUCLEOTIDE SEQUENCE [LARGE SCALE GENOMIC DNA]</scope>
    <source>
        <strain evidence="3 4">LMTR 13</strain>
    </source>
</reference>
<evidence type="ECO:0000313" key="3">
    <source>
        <dbReference type="EMBL" id="ANW05191.1"/>
    </source>
</evidence>
<name>A0A1B1UR08_9BRAD</name>
<dbReference type="AlphaFoldDB" id="A0A1B1UR08"/>
<dbReference type="Pfam" id="PF08327">
    <property type="entry name" value="AHSA1"/>
    <property type="match status" value="1"/>
</dbReference>
<dbReference type="EMBL" id="CP016428">
    <property type="protein sequence ID" value="ANW05191.1"/>
    <property type="molecule type" value="Genomic_DNA"/>
</dbReference>
<dbReference type="InterPro" id="IPR023393">
    <property type="entry name" value="START-like_dom_sf"/>
</dbReference>
<dbReference type="STRING" id="1274631.LMTR13_01410"/>
<dbReference type="OrthoDB" id="9805228at2"/>
<dbReference type="RefSeq" id="WP_065732321.1">
    <property type="nucleotide sequence ID" value="NZ_CP016428.1"/>
</dbReference>
<dbReference type="SUPFAM" id="SSF55961">
    <property type="entry name" value="Bet v1-like"/>
    <property type="match status" value="1"/>
</dbReference>
<evidence type="ECO:0000313" key="4">
    <source>
        <dbReference type="Proteomes" id="UP000092839"/>
    </source>
</evidence>